<dbReference type="Gene3D" id="1.10.1740.10">
    <property type="match status" value="1"/>
</dbReference>
<keyword evidence="4" id="KW-0238">DNA-binding</keyword>
<dbReference type="Proteomes" id="UP000280861">
    <property type="component" value="Unassembled WGS sequence"/>
</dbReference>
<name>A0A3P5WTE8_9MICC</name>
<evidence type="ECO:0000256" key="2">
    <source>
        <dbReference type="ARBA" id="ARBA00023015"/>
    </source>
</evidence>
<accession>A0A3P5WTE8</accession>
<evidence type="ECO:0000313" key="9">
    <source>
        <dbReference type="Proteomes" id="UP000280861"/>
    </source>
</evidence>
<keyword evidence="5" id="KW-0804">Transcription</keyword>
<dbReference type="EMBL" id="UXAU01000009">
    <property type="protein sequence ID" value="VDC18239.1"/>
    <property type="molecule type" value="Genomic_DNA"/>
</dbReference>
<keyword evidence="3" id="KW-0731">Sigma factor</keyword>
<dbReference type="PANTHER" id="PTHR43133:SF52">
    <property type="entry name" value="ECF RNA POLYMERASE SIGMA FACTOR SIGL"/>
    <property type="match status" value="1"/>
</dbReference>
<proteinExistence type="inferred from homology"/>
<dbReference type="SUPFAM" id="SSF88659">
    <property type="entry name" value="Sigma3 and sigma4 domains of RNA polymerase sigma factors"/>
    <property type="match status" value="1"/>
</dbReference>
<evidence type="ECO:0000259" key="6">
    <source>
        <dbReference type="Pfam" id="PF04542"/>
    </source>
</evidence>
<protein>
    <submittedName>
        <fullName evidence="8">ECF RNA polymerase sigma factor SigW</fullName>
    </submittedName>
</protein>
<dbReference type="PANTHER" id="PTHR43133">
    <property type="entry name" value="RNA POLYMERASE ECF-TYPE SIGMA FACTO"/>
    <property type="match status" value="1"/>
</dbReference>
<dbReference type="NCBIfam" id="TIGR02937">
    <property type="entry name" value="sigma70-ECF"/>
    <property type="match status" value="1"/>
</dbReference>
<dbReference type="Pfam" id="PF08281">
    <property type="entry name" value="Sigma70_r4_2"/>
    <property type="match status" value="1"/>
</dbReference>
<evidence type="ECO:0000313" key="8">
    <source>
        <dbReference type="EMBL" id="VDC18239.1"/>
    </source>
</evidence>
<evidence type="ECO:0000256" key="5">
    <source>
        <dbReference type="ARBA" id="ARBA00023163"/>
    </source>
</evidence>
<dbReference type="OrthoDB" id="4184921at2"/>
<feature type="domain" description="RNA polymerase sigma factor 70 region 4 type 2" evidence="7">
    <location>
        <begin position="102"/>
        <end position="151"/>
    </location>
</feature>
<keyword evidence="9" id="KW-1185">Reference proteome</keyword>
<dbReference type="InterPro" id="IPR013325">
    <property type="entry name" value="RNA_pol_sigma_r2"/>
</dbReference>
<dbReference type="CDD" id="cd06171">
    <property type="entry name" value="Sigma70_r4"/>
    <property type="match status" value="1"/>
</dbReference>
<dbReference type="InterPro" id="IPR007627">
    <property type="entry name" value="RNA_pol_sigma70_r2"/>
</dbReference>
<evidence type="ECO:0000256" key="4">
    <source>
        <dbReference type="ARBA" id="ARBA00023125"/>
    </source>
</evidence>
<reference evidence="8 9" key="1">
    <citation type="submission" date="2018-11" db="EMBL/GenBank/DDBJ databases">
        <authorList>
            <person name="Criscuolo A."/>
        </authorList>
    </citation>
    <scope>NUCLEOTIDE SEQUENCE [LARGE SCALE GENOMIC DNA]</scope>
    <source>
        <strain evidence="8">AT11b</strain>
    </source>
</reference>
<evidence type="ECO:0000259" key="7">
    <source>
        <dbReference type="Pfam" id="PF08281"/>
    </source>
</evidence>
<dbReference type="InterPro" id="IPR013249">
    <property type="entry name" value="RNA_pol_sigma70_r4_t2"/>
</dbReference>
<comment type="similarity">
    <text evidence="1">Belongs to the sigma-70 factor family. ECF subfamily.</text>
</comment>
<sequence length="169" mass="19302">MLSEREVAFIAIYKDSYPRIHKFVLRRVNDAELAQELAADVFRIAWQKWDSGTGPETAWLFTVARNLIGNAYRGRDRQAALHSKVVASSAQDAWNQHDSSPVDEALMALREKERDILQLAYWDELSMAEISQVLRCSQAAAKVRLHRAREAFRKLMPELSGQFEQKVGA</sequence>
<dbReference type="GO" id="GO:0016987">
    <property type="term" value="F:sigma factor activity"/>
    <property type="evidence" value="ECO:0007669"/>
    <property type="project" value="UniProtKB-KW"/>
</dbReference>
<dbReference type="InterPro" id="IPR036388">
    <property type="entry name" value="WH-like_DNA-bd_sf"/>
</dbReference>
<dbReference type="RefSeq" id="WP_124089683.1">
    <property type="nucleotide sequence ID" value="NZ_CBCRYA010000006.1"/>
</dbReference>
<dbReference type="GO" id="GO:0006352">
    <property type="term" value="P:DNA-templated transcription initiation"/>
    <property type="evidence" value="ECO:0007669"/>
    <property type="project" value="InterPro"/>
</dbReference>
<dbReference type="SUPFAM" id="SSF88946">
    <property type="entry name" value="Sigma2 domain of RNA polymerase sigma factors"/>
    <property type="match status" value="1"/>
</dbReference>
<dbReference type="Gene3D" id="1.10.10.10">
    <property type="entry name" value="Winged helix-like DNA-binding domain superfamily/Winged helix DNA-binding domain"/>
    <property type="match status" value="1"/>
</dbReference>
<dbReference type="InterPro" id="IPR014284">
    <property type="entry name" value="RNA_pol_sigma-70_dom"/>
</dbReference>
<organism evidence="8 9">
    <name type="scientific">Arthrobacter ulcerisalmonis</name>
    <dbReference type="NCBI Taxonomy" id="2483813"/>
    <lineage>
        <taxon>Bacteria</taxon>
        <taxon>Bacillati</taxon>
        <taxon>Actinomycetota</taxon>
        <taxon>Actinomycetes</taxon>
        <taxon>Micrococcales</taxon>
        <taxon>Micrococcaceae</taxon>
        <taxon>Arthrobacter</taxon>
    </lineage>
</organism>
<dbReference type="Pfam" id="PF04542">
    <property type="entry name" value="Sigma70_r2"/>
    <property type="match status" value="1"/>
</dbReference>
<evidence type="ECO:0000256" key="1">
    <source>
        <dbReference type="ARBA" id="ARBA00010641"/>
    </source>
</evidence>
<feature type="domain" description="RNA polymerase sigma-70 region 2" evidence="6">
    <location>
        <begin position="13"/>
        <end position="77"/>
    </location>
</feature>
<dbReference type="InterPro" id="IPR013324">
    <property type="entry name" value="RNA_pol_sigma_r3/r4-like"/>
</dbReference>
<gene>
    <name evidence="8" type="primary">sigW</name>
    <name evidence="8" type="ORF">PSET11_00106</name>
</gene>
<keyword evidence="2" id="KW-0805">Transcription regulation</keyword>
<dbReference type="AlphaFoldDB" id="A0A3P5WTE8"/>
<dbReference type="GO" id="GO:0003677">
    <property type="term" value="F:DNA binding"/>
    <property type="evidence" value="ECO:0007669"/>
    <property type="project" value="UniProtKB-KW"/>
</dbReference>
<evidence type="ECO:0000256" key="3">
    <source>
        <dbReference type="ARBA" id="ARBA00023082"/>
    </source>
</evidence>
<dbReference type="InterPro" id="IPR039425">
    <property type="entry name" value="RNA_pol_sigma-70-like"/>
</dbReference>